<feature type="compositionally biased region" description="Low complexity" evidence="5">
    <location>
        <begin position="36"/>
        <end position="51"/>
    </location>
</feature>
<dbReference type="KEGG" id="mpp:MICPUCDRAFT_53805"/>
<feature type="compositionally biased region" description="Gly residues" evidence="5">
    <location>
        <begin position="333"/>
        <end position="348"/>
    </location>
</feature>
<dbReference type="Gene3D" id="3.30.40.10">
    <property type="entry name" value="Zinc/RING finger domain, C3HC4 (zinc finger)"/>
    <property type="match status" value="2"/>
</dbReference>
<organism evidence="9">
    <name type="scientific">Micromonas pusilla (strain CCMP1545)</name>
    <name type="common">Picoplanktonic green alga</name>
    <dbReference type="NCBI Taxonomy" id="564608"/>
    <lineage>
        <taxon>Eukaryota</taxon>
        <taxon>Viridiplantae</taxon>
        <taxon>Chlorophyta</taxon>
        <taxon>Mamiellophyceae</taxon>
        <taxon>Mamiellales</taxon>
        <taxon>Mamiellaceae</taxon>
        <taxon>Micromonas</taxon>
    </lineage>
</organism>
<dbReference type="PROSITE" id="PS50089">
    <property type="entry name" value="ZF_RING_2"/>
    <property type="match status" value="1"/>
</dbReference>
<dbReference type="GO" id="GO:0008270">
    <property type="term" value="F:zinc ion binding"/>
    <property type="evidence" value="ECO:0007669"/>
    <property type="project" value="UniProtKB-KW"/>
</dbReference>
<dbReference type="InterPro" id="IPR019787">
    <property type="entry name" value="Znf_PHD-finger"/>
</dbReference>
<sequence>MRPKVRAALEAAQKPKPTTDATAADDRAPPPDDDAAPIVASSSPAPAPASDADADADAPRASLPFFGDQCAICQEDVSRRGRLDSCAHVFCVACIKRWAKIETRCPLCKARFSFIQPEDVDVDVDVAGEDGTSTDAKTKTKTTTTTRGGSRGGAKKPNKPLKRIYLPRRDQTYEDPDGGELPDGVDVETVLCGRCGETASRTTSFAKCTPFLKDFGLSPPALSFRRDGGDEDKLMLCDGCDQGYHCYCVGLDEVPYDAWRCLICANDDSDSADVDAVDQSDADAALARGLQRAEDDDAEAAASAAAFAAARARAARLRAASSARNVNRRGGRGGRGVGGVGVGVGGGIRSTPAATDDRSRQIARVTELRELWERYRSGELGFSSGRDDPRGGGGGGGRGEPPTTRTAGTADRAAGAVEDRPDLDPAAVANQTNRPYDRFAFQPGEEEALGDAVHDAWDAMKRAEAEGLKSNHPSVGPKARARGGGGDDARARAVAVLTREREAAAAAGSGSAHVRRRRPAVPARRRLPTPPPGPGGGGLSVRLIAGVSFSPPRPGRAKTRTHPTRPREKKKKKRVRSEWSESDASSESEPAGPRAPWEFVCEEDDDDDLLAAFAAKKKNGAAFAADPPRAPTELDVVREIGRGHLRPATGFVPPGAVSHCPTLSDSRRCVLSHTGPHTTAFAW</sequence>
<evidence type="ECO:0000256" key="1">
    <source>
        <dbReference type="ARBA" id="ARBA00022723"/>
    </source>
</evidence>
<feature type="compositionally biased region" description="Low complexity" evidence="5">
    <location>
        <begin position="130"/>
        <end position="148"/>
    </location>
</feature>
<dbReference type="SUPFAM" id="SSF57850">
    <property type="entry name" value="RING/U-box"/>
    <property type="match status" value="1"/>
</dbReference>
<dbReference type="AlphaFoldDB" id="C1N7S0"/>
<evidence type="ECO:0000256" key="2">
    <source>
        <dbReference type="ARBA" id="ARBA00022771"/>
    </source>
</evidence>
<dbReference type="InterPro" id="IPR001841">
    <property type="entry name" value="Znf_RING"/>
</dbReference>
<name>C1N7S0_MICPC</name>
<dbReference type="Proteomes" id="UP000001876">
    <property type="component" value="Unassembled WGS sequence"/>
</dbReference>
<dbReference type="SUPFAM" id="SSF57903">
    <property type="entry name" value="FYVE/PHD zinc finger"/>
    <property type="match status" value="1"/>
</dbReference>
<dbReference type="EMBL" id="GG663750">
    <property type="protein sequence ID" value="EEH51763.1"/>
    <property type="molecule type" value="Genomic_DNA"/>
</dbReference>
<feature type="region of interest" description="Disordered" evidence="5">
    <location>
        <begin position="379"/>
        <end position="435"/>
    </location>
</feature>
<dbReference type="PROSITE" id="PS00518">
    <property type="entry name" value="ZF_RING_1"/>
    <property type="match status" value="1"/>
</dbReference>
<feature type="compositionally biased region" description="Basic residues" evidence="5">
    <location>
        <begin position="555"/>
        <end position="575"/>
    </location>
</feature>
<evidence type="ECO:0000256" key="4">
    <source>
        <dbReference type="PROSITE-ProRule" id="PRU00175"/>
    </source>
</evidence>
<dbReference type="OrthoDB" id="498914at2759"/>
<keyword evidence="3" id="KW-0862">Zinc</keyword>
<feature type="region of interest" description="Disordered" evidence="5">
    <location>
        <begin position="465"/>
        <end position="490"/>
    </location>
</feature>
<evidence type="ECO:0000259" key="6">
    <source>
        <dbReference type="PROSITE" id="PS50016"/>
    </source>
</evidence>
<keyword evidence="2 4" id="KW-0863">Zinc-finger</keyword>
<keyword evidence="1" id="KW-0479">Metal-binding</keyword>
<feature type="domain" description="PHD-type" evidence="6">
    <location>
        <begin position="189"/>
        <end position="267"/>
    </location>
</feature>
<evidence type="ECO:0000256" key="5">
    <source>
        <dbReference type="SAM" id="MobiDB-lite"/>
    </source>
</evidence>
<dbReference type="RefSeq" id="XP_003064141.1">
    <property type="nucleotide sequence ID" value="XM_003064095.1"/>
</dbReference>
<dbReference type="InterPro" id="IPR011011">
    <property type="entry name" value="Znf_FYVE_PHD"/>
</dbReference>
<dbReference type="InterPro" id="IPR019786">
    <property type="entry name" value="Zinc_finger_PHD-type_CS"/>
</dbReference>
<accession>C1N7S0</accession>
<proteinExistence type="predicted"/>
<evidence type="ECO:0000256" key="3">
    <source>
        <dbReference type="ARBA" id="ARBA00022833"/>
    </source>
</evidence>
<reference evidence="8 9" key="1">
    <citation type="journal article" date="2009" name="Science">
        <title>Green evolution and dynamic adaptations revealed by genomes of the marine picoeukaryotes Micromonas.</title>
        <authorList>
            <person name="Worden A.Z."/>
            <person name="Lee J.H."/>
            <person name="Mock T."/>
            <person name="Rouze P."/>
            <person name="Simmons M.P."/>
            <person name="Aerts A.L."/>
            <person name="Allen A.E."/>
            <person name="Cuvelier M.L."/>
            <person name="Derelle E."/>
            <person name="Everett M.V."/>
            <person name="Foulon E."/>
            <person name="Grimwood J."/>
            <person name="Gundlach H."/>
            <person name="Henrissat B."/>
            <person name="Napoli C."/>
            <person name="McDonald S.M."/>
            <person name="Parker M.S."/>
            <person name="Rombauts S."/>
            <person name="Salamov A."/>
            <person name="Von Dassow P."/>
            <person name="Badger J.H."/>
            <person name="Coutinho P.M."/>
            <person name="Demir E."/>
            <person name="Dubchak I."/>
            <person name="Gentemann C."/>
            <person name="Eikrem W."/>
            <person name="Gready J.E."/>
            <person name="John U."/>
            <person name="Lanier W."/>
            <person name="Lindquist E.A."/>
            <person name="Lucas S."/>
            <person name="Mayer K.F."/>
            <person name="Moreau H."/>
            <person name="Not F."/>
            <person name="Otillar R."/>
            <person name="Panaud O."/>
            <person name="Pangilinan J."/>
            <person name="Paulsen I."/>
            <person name="Piegu B."/>
            <person name="Poliakov A."/>
            <person name="Robbens S."/>
            <person name="Schmutz J."/>
            <person name="Toulza E."/>
            <person name="Wyss T."/>
            <person name="Zelensky A."/>
            <person name="Zhou K."/>
            <person name="Armbrust E.V."/>
            <person name="Bhattacharya D."/>
            <person name="Goodenough U.W."/>
            <person name="Van de Peer Y."/>
            <person name="Grigoriev I.V."/>
        </authorList>
    </citation>
    <scope>NUCLEOTIDE SEQUENCE [LARGE SCALE GENOMIC DNA]</scope>
    <source>
        <strain evidence="8 9">CCMP1545</strain>
    </source>
</reference>
<dbReference type="InterPro" id="IPR013083">
    <property type="entry name" value="Znf_RING/FYVE/PHD"/>
</dbReference>
<dbReference type="GeneID" id="9689398"/>
<feature type="region of interest" description="Disordered" evidence="5">
    <location>
        <begin position="502"/>
        <end position="595"/>
    </location>
</feature>
<dbReference type="SMART" id="SM00249">
    <property type="entry name" value="PHD"/>
    <property type="match status" value="1"/>
</dbReference>
<evidence type="ECO:0000259" key="7">
    <source>
        <dbReference type="PROSITE" id="PS50089"/>
    </source>
</evidence>
<evidence type="ECO:0000313" key="9">
    <source>
        <dbReference type="Proteomes" id="UP000001876"/>
    </source>
</evidence>
<feature type="compositionally biased region" description="Low complexity" evidence="5">
    <location>
        <begin position="11"/>
        <end position="22"/>
    </location>
</feature>
<dbReference type="Pfam" id="PF00628">
    <property type="entry name" value="PHD"/>
    <property type="match status" value="1"/>
</dbReference>
<feature type="region of interest" description="Disordered" evidence="5">
    <location>
        <begin position="1"/>
        <end position="58"/>
    </location>
</feature>
<dbReference type="OMA" id="CLICAND"/>
<dbReference type="PANTHER" id="PTHR47177">
    <property type="entry name" value="F18C1.6 PROTEIN"/>
    <property type="match status" value="1"/>
</dbReference>
<feature type="region of interest" description="Disordered" evidence="5">
    <location>
        <begin position="129"/>
        <end position="180"/>
    </location>
</feature>
<feature type="compositionally biased region" description="Basic residues" evidence="5">
    <location>
        <begin position="153"/>
        <end position="166"/>
    </location>
</feature>
<feature type="compositionally biased region" description="Basic residues" evidence="5">
    <location>
        <begin position="513"/>
        <end position="527"/>
    </location>
</feature>
<dbReference type="Pfam" id="PF13639">
    <property type="entry name" value="zf-RING_2"/>
    <property type="match status" value="1"/>
</dbReference>
<dbReference type="PROSITE" id="PS50016">
    <property type="entry name" value="ZF_PHD_2"/>
    <property type="match status" value="1"/>
</dbReference>
<dbReference type="PROSITE" id="PS01359">
    <property type="entry name" value="ZF_PHD_1"/>
    <property type="match status" value="1"/>
</dbReference>
<feature type="domain" description="RING-type" evidence="7">
    <location>
        <begin position="70"/>
        <end position="109"/>
    </location>
</feature>
<dbReference type="eggNOG" id="KOG4430">
    <property type="taxonomic scope" value="Eukaryota"/>
</dbReference>
<gene>
    <name evidence="8" type="ORF">MICPUCDRAFT_53805</name>
</gene>
<feature type="region of interest" description="Disordered" evidence="5">
    <location>
        <begin position="322"/>
        <end position="361"/>
    </location>
</feature>
<dbReference type="STRING" id="564608.C1N7S0"/>
<keyword evidence="9" id="KW-1185">Reference proteome</keyword>
<dbReference type="InterPro" id="IPR001965">
    <property type="entry name" value="Znf_PHD"/>
</dbReference>
<evidence type="ECO:0000313" key="8">
    <source>
        <dbReference type="EMBL" id="EEH51763.1"/>
    </source>
</evidence>
<dbReference type="InterPro" id="IPR017907">
    <property type="entry name" value="Znf_RING_CS"/>
</dbReference>
<protein>
    <submittedName>
        <fullName evidence="8">Predicted protein</fullName>
    </submittedName>
</protein>
<feature type="compositionally biased region" description="Low complexity" evidence="5">
    <location>
        <begin position="400"/>
        <end position="416"/>
    </location>
</feature>
<dbReference type="SMART" id="SM00184">
    <property type="entry name" value="RING"/>
    <property type="match status" value="1"/>
</dbReference>